<dbReference type="OMA" id="PANDAQQ"/>
<name>A2DRU8_TRIV3</name>
<dbReference type="VEuPathDB" id="TrichDB:TVAG_150460"/>
<dbReference type="Proteomes" id="UP000001542">
    <property type="component" value="Unassembled WGS sequence"/>
</dbReference>
<sequence length="499" mass="56012">MSSRNNNSTFMKRSGSAQALKENQYISDVLRDQVTTNCPNITHFQDVNVSVITWNVASVKPHPMVIEEIRQSFKCGDKPADVIFIALQEIDMGIVSIMVGSTEVSNKWSKIIGEAVSQEQGRYMVISERTLGGVYAAVIVRIEAKPKLDVHHVKTIRLGVYGMAANKGAAIFYCTMSCARFVVIACHLSPHTENLQQRNEQVRQLLKTVQGAYDYLIFVGDLNYRITLSYEETCKLIEQGNIERLLEFDQLRNSMKSDRLIGALKEPPLVFVPTYKFDKNCDVYDTSSKHRVPSWTDRILIKRGPRRLAVDKSKEKNFPKMPKIIAFRKGVCMFSDHRSVTASYIFKVPVIDYAKVEKIKNGVIEEFEEKKAESSAGGFVKLEEVPSSSMAKSEDTFDPFADIDAPPMIPATPVKVSNPGTSEVDFFGFNTAPQAQTKPIFDPFGFNSAPQNTTPSQADDDKPLIIFDFIDAPPAQEKKEDQQQQAPAQPKKDDLLNLF</sequence>
<feature type="domain" description="Inositol polyphosphate-related phosphatase" evidence="2">
    <location>
        <begin position="45"/>
        <end position="352"/>
    </location>
</feature>
<dbReference type="InterPro" id="IPR036691">
    <property type="entry name" value="Endo/exonu/phosph_ase_sf"/>
</dbReference>
<dbReference type="PANTHER" id="PTHR11200:SF300">
    <property type="entry name" value="TYPE II INOSITOL 1,4,5-TRISPHOSPHATE 5-PHOSPHATASE"/>
    <property type="match status" value="1"/>
</dbReference>
<keyword evidence="3" id="KW-0255">Endonuclease</keyword>
<dbReference type="InterPro" id="IPR046985">
    <property type="entry name" value="IP5"/>
</dbReference>
<dbReference type="KEGG" id="tva:4774907"/>
<dbReference type="OrthoDB" id="62798at2759"/>
<evidence type="ECO:0000313" key="4">
    <source>
        <dbReference type="Proteomes" id="UP000001542"/>
    </source>
</evidence>
<dbReference type="RefSeq" id="XP_001329118.1">
    <property type="nucleotide sequence ID" value="XM_001329083.1"/>
</dbReference>
<keyword evidence="3" id="KW-0378">Hydrolase</keyword>
<evidence type="ECO:0000256" key="1">
    <source>
        <dbReference type="SAM" id="MobiDB-lite"/>
    </source>
</evidence>
<dbReference type="SMART" id="SM00128">
    <property type="entry name" value="IPPc"/>
    <property type="match status" value="1"/>
</dbReference>
<organism evidence="3 4">
    <name type="scientific">Trichomonas vaginalis (strain ATCC PRA-98 / G3)</name>
    <dbReference type="NCBI Taxonomy" id="412133"/>
    <lineage>
        <taxon>Eukaryota</taxon>
        <taxon>Metamonada</taxon>
        <taxon>Parabasalia</taxon>
        <taxon>Trichomonadida</taxon>
        <taxon>Trichomonadidae</taxon>
        <taxon>Trichomonas</taxon>
    </lineage>
</organism>
<dbReference type="STRING" id="5722.A2DRU8"/>
<dbReference type="InterPro" id="IPR000300">
    <property type="entry name" value="IPPc"/>
</dbReference>
<dbReference type="Pfam" id="PF22669">
    <property type="entry name" value="Exo_endo_phos2"/>
    <property type="match status" value="1"/>
</dbReference>
<feature type="region of interest" description="Disordered" evidence="1">
    <location>
        <begin position="470"/>
        <end position="499"/>
    </location>
</feature>
<dbReference type="Gene3D" id="3.60.10.10">
    <property type="entry name" value="Endonuclease/exonuclease/phosphatase"/>
    <property type="match status" value="1"/>
</dbReference>
<dbReference type="EMBL" id="DS113237">
    <property type="protein sequence ID" value="EAY16895.1"/>
    <property type="molecule type" value="Genomic_DNA"/>
</dbReference>
<keyword evidence="3" id="KW-0540">Nuclease</keyword>
<dbReference type="eggNOG" id="KOG0566">
    <property type="taxonomic scope" value="Eukaryota"/>
</dbReference>
<dbReference type="FunFam" id="3.60.10.10:FF:000040">
    <property type="entry name" value="Inositol polyphosphate 5-phosphatase, putative"/>
    <property type="match status" value="1"/>
</dbReference>
<evidence type="ECO:0000313" key="3">
    <source>
        <dbReference type="EMBL" id="EAY16895.1"/>
    </source>
</evidence>
<dbReference type="SUPFAM" id="SSF56219">
    <property type="entry name" value="DNase I-like"/>
    <property type="match status" value="1"/>
</dbReference>
<protein>
    <submittedName>
        <fullName evidence="3">Endonuclease/Exonuclease/phosphatase family protein</fullName>
    </submittedName>
</protein>
<dbReference type="GO" id="GO:0004439">
    <property type="term" value="F:phosphatidylinositol-4,5-bisphosphate 5-phosphatase activity"/>
    <property type="evidence" value="ECO:0000318"/>
    <property type="project" value="GO_Central"/>
</dbReference>
<feature type="compositionally biased region" description="Basic and acidic residues" evidence="1">
    <location>
        <begin position="490"/>
        <end position="499"/>
    </location>
</feature>
<gene>
    <name evidence="3" type="ORF">TVAG_150460</name>
</gene>
<reference evidence="3" key="1">
    <citation type="submission" date="2006-10" db="EMBL/GenBank/DDBJ databases">
        <authorList>
            <person name="Amadeo P."/>
            <person name="Zhao Q."/>
            <person name="Wortman J."/>
            <person name="Fraser-Liggett C."/>
            <person name="Carlton J."/>
        </authorList>
    </citation>
    <scope>NUCLEOTIDE SEQUENCE</scope>
    <source>
        <strain evidence="3">G3</strain>
    </source>
</reference>
<dbReference type="GO" id="GO:0004519">
    <property type="term" value="F:endonuclease activity"/>
    <property type="evidence" value="ECO:0007669"/>
    <property type="project" value="UniProtKB-KW"/>
</dbReference>
<reference evidence="3" key="2">
    <citation type="journal article" date="2007" name="Science">
        <title>Draft genome sequence of the sexually transmitted pathogen Trichomonas vaginalis.</title>
        <authorList>
            <person name="Carlton J.M."/>
            <person name="Hirt R.P."/>
            <person name="Silva J.C."/>
            <person name="Delcher A.L."/>
            <person name="Schatz M."/>
            <person name="Zhao Q."/>
            <person name="Wortman J.R."/>
            <person name="Bidwell S.L."/>
            <person name="Alsmark U.C.M."/>
            <person name="Besteiro S."/>
            <person name="Sicheritz-Ponten T."/>
            <person name="Noel C.J."/>
            <person name="Dacks J.B."/>
            <person name="Foster P.G."/>
            <person name="Simillion C."/>
            <person name="Van de Peer Y."/>
            <person name="Miranda-Saavedra D."/>
            <person name="Barton G.J."/>
            <person name="Westrop G.D."/>
            <person name="Mueller S."/>
            <person name="Dessi D."/>
            <person name="Fiori P.L."/>
            <person name="Ren Q."/>
            <person name="Paulsen I."/>
            <person name="Zhang H."/>
            <person name="Bastida-Corcuera F.D."/>
            <person name="Simoes-Barbosa A."/>
            <person name="Brown M.T."/>
            <person name="Hayes R.D."/>
            <person name="Mukherjee M."/>
            <person name="Okumura C.Y."/>
            <person name="Schneider R."/>
            <person name="Smith A.J."/>
            <person name="Vanacova S."/>
            <person name="Villalvazo M."/>
            <person name="Haas B.J."/>
            <person name="Pertea M."/>
            <person name="Feldblyum T.V."/>
            <person name="Utterback T.R."/>
            <person name="Shu C.L."/>
            <person name="Osoegawa K."/>
            <person name="de Jong P.J."/>
            <person name="Hrdy I."/>
            <person name="Horvathova L."/>
            <person name="Zubacova Z."/>
            <person name="Dolezal P."/>
            <person name="Malik S.B."/>
            <person name="Logsdon J.M. Jr."/>
            <person name="Henze K."/>
            <person name="Gupta A."/>
            <person name="Wang C.C."/>
            <person name="Dunne R.L."/>
            <person name="Upcroft J.A."/>
            <person name="Upcroft P."/>
            <person name="White O."/>
            <person name="Salzberg S.L."/>
            <person name="Tang P."/>
            <person name="Chiu C.-H."/>
            <person name="Lee Y.-S."/>
            <person name="Embley T.M."/>
            <person name="Coombs G.H."/>
            <person name="Mottram J.C."/>
            <person name="Tachezy J."/>
            <person name="Fraser-Liggett C.M."/>
            <person name="Johnson P.J."/>
        </authorList>
    </citation>
    <scope>NUCLEOTIDE SEQUENCE [LARGE SCALE GENOMIC DNA]</scope>
    <source>
        <strain evidence="3">G3</strain>
    </source>
</reference>
<dbReference type="GO" id="GO:0046856">
    <property type="term" value="P:phosphatidylinositol dephosphorylation"/>
    <property type="evidence" value="ECO:0007669"/>
    <property type="project" value="InterPro"/>
</dbReference>
<dbReference type="AlphaFoldDB" id="A2DRU8"/>
<keyword evidence="4" id="KW-1185">Reference proteome</keyword>
<proteinExistence type="predicted"/>
<dbReference type="VEuPathDB" id="TrichDB:TVAGG3_0978700"/>
<dbReference type="SMR" id="A2DRU8"/>
<evidence type="ECO:0000259" key="2">
    <source>
        <dbReference type="SMART" id="SM00128"/>
    </source>
</evidence>
<dbReference type="PANTHER" id="PTHR11200">
    <property type="entry name" value="INOSITOL 5-PHOSPHATASE"/>
    <property type="match status" value="1"/>
</dbReference>
<dbReference type="InParanoid" id="A2DRU8"/>
<accession>A2DRU8</accession>